<organism evidence="1 2">
    <name type="scientific">Bartonella koehlerae C-29</name>
    <dbReference type="NCBI Taxonomy" id="1134510"/>
    <lineage>
        <taxon>Bacteria</taxon>
        <taxon>Pseudomonadati</taxon>
        <taxon>Pseudomonadota</taxon>
        <taxon>Alphaproteobacteria</taxon>
        <taxon>Hyphomicrobiales</taxon>
        <taxon>Bartonellaceae</taxon>
        <taxon>Bartonella</taxon>
    </lineage>
</organism>
<accession>A0A067W3W9</accession>
<keyword evidence="2" id="KW-1185">Reference proteome</keyword>
<gene>
    <name evidence="1" type="ORF">O9A_01179</name>
</gene>
<protein>
    <submittedName>
        <fullName evidence="1">Uncharacterized protein</fullName>
    </submittedName>
</protein>
<dbReference type="EMBL" id="AHPL01000010">
    <property type="protein sequence ID" value="KEC54565.1"/>
    <property type="molecule type" value="Genomic_DNA"/>
</dbReference>
<evidence type="ECO:0000313" key="2">
    <source>
        <dbReference type="Proteomes" id="UP000027015"/>
    </source>
</evidence>
<dbReference type="PATRIC" id="fig|1134510.3.peg.1325"/>
<sequence>MSLEYFPLFSSQLELKQEIQKAILLPKEKRGYFQSFQFFRSENIYDVETSTEITIKVACQVF</sequence>
<name>A0A067W3W9_9HYPH</name>
<evidence type="ECO:0000313" key="1">
    <source>
        <dbReference type="EMBL" id="KEC54565.1"/>
    </source>
</evidence>
<dbReference type="HOGENOM" id="CLU_2894902_0_0_5"/>
<reference evidence="1 2" key="1">
    <citation type="submission" date="2012-04" db="EMBL/GenBank/DDBJ databases">
        <title>The Genome Sequence of Bartonella koehlerae C-29.</title>
        <authorList>
            <consortium name="The Broad Institute Genome Sequencing Platform"/>
            <consortium name="The Broad Institute Genome Sequencing Center for Infectious Disease"/>
            <person name="Feldgarden M."/>
            <person name="Kirby J."/>
            <person name="Kosoy M."/>
            <person name="Birtles R."/>
            <person name="Probert W.S."/>
            <person name="Chiaraviglio L."/>
            <person name="Walker B."/>
            <person name="Young S.K."/>
            <person name="Zeng Q."/>
            <person name="Gargeya S."/>
            <person name="Fitzgerald M."/>
            <person name="Haas B."/>
            <person name="Abouelleil A."/>
            <person name="Alvarado L."/>
            <person name="Arachchi H.M."/>
            <person name="Berlin A.M."/>
            <person name="Chapman S.B."/>
            <person name="Goldberg J."/>
            <person name="Griggs A."/>
            <person name="Gujja S."/>
            <person name="Hansen M."/>
            <person name="Howarth C."/>
            <person name="Imamovic A."/>
            <person name="Larimer J."/>
            <person name="McCowen C."/>
            <person name="Montmayeur A."/>
            <person name="Murphy C."/>
            <person name="Neiman D."/>
            <person name="Pearson M."/>
            <person name="Priest M."/>
            <person name="Roberts A."/>
            <person name="Saif S."/>
            <person name="Shea T."/>
            <person name="Sisk P."/>
            <person name="Sykes S."/>
            <person name="Wortman J."/>
            <person name="Nusbaum C."/>
            <person name="Birren B."/>
        </authorList>
    </citation>
    <scope>NUCLEOTIDE SEQUENCE [LARGE SCALE GENOMIC DNA]</scope>
    <source>
        <strain evidence="1 2">C-29</strain>
    </source>
</reference>
<proteinExistence type="predicted"/>
<dbReference type="Proteomes" id="UP000027015">
    <property type="component" value="Unassembled WGS sequence"/>
</dbReference>
<dbReference type="AlphaFoldDB" id="A0A067W3W9"/>
<comment type="caution">
    <text evidence="1">The sequence shown here is derived from an EMBL/GenBank/DDBJ whole genome shotgun (WGS) entry which is preliminary data.</text>
</comment>